<evidence type="ECO:0000313" key="3">
    <source>
        <dbReference type="EMBL" id="RCW46800.1"/>
    </source>
</evidence>
<comment type="caution">
    <text evidence="3">The sequence shown here is derived from an EMBL/GenBank/DDBJ whole genome shotgun (WGS) entry which is preliminary data.</text>
</comment>
<evidence type="ECO:0000256" key="2">
    <source>
        <dbReference type="SAM" id="Phobius"/>
    </source>
</evidence>
<dbReference type="AlphaFoldDB" id="A0A368W408"/>
<keyword evidence="2" id="KW-0812">Transmembrane</keyword>
<keyword evidence="4" id="KW-1185">Reference proteome</keyword>
<sequence length="285" mass="30861">MMCGVADPNDSPDQHAQHTSSPDSPSNPAVPEVVDAEPVDEPRPTTTSEHRDTLPPPQQDDEAFRQYQQFLEFRKFQEWQRQYGEGETPGSPGKFGTSRAAPAKRAWWKRALGLLRYKLVRRLLYVFVVLLLLNAAIDYYVGGDDSGNTGGGAPGATAGHGVRSVLPSSPEETVTTVYDFVATKPATVCVLFTPAAKARFAANHGTPDCTTAARQLHARVTLPKNYKSPEFGKGAVKIVGTDASVSSCLLDVRGGPRLGKFGLERRANGGWIIDGHEKEPSCRGE</sequence>
<reference evidence="3 4" key="1">
    <citation type="submission" date="2018-07" db="EMBL/GenBank/DDBJ databases">
        <title>Genomic Encyclopedia of Type Strains, Phase III (KMG-III): the genomes of soil and plant-associated and newly described type strains.</title>
        <authorList>
            <person name="Whitman W."/>
        </authorList>
    </citation>
    <scope>NUCLEOTIDE SEQUENCE [LARGE SCALE GENOMIC DNA]</scope>
    <source>
        <strain evidence="3 4">CECT 8575</strain>
    </source>
</reference>
<gene>
    <name evidence="3" type="ORF">DFQ14_101136</name>
</gene>
<name>A0A368W408_9ACTN</name>
<feature type="transmembrane region" description="Helical" evidence="2">
    <location>
        <begin position="123"/>
        <end position="141"/>
    </location>
</feature>
<feature type="region of interest" description="Disordered" evidence="1">
    <location>
        <begin position="1"/>
        <end position="60"/>
    </location>
</feature>
<keyword evidence="2" id="KW-1133">Transmembrane helix</keyword>
<evidence type="ECO:0000313" key="4">
    <source>
        <dbReference type="Proteomes" id="UP000253495"/>
    </source>
</evidence>
<dbReference type="EMBL" id="QPJC01000001">
    <property type="protein sequence ID" value="RCW46800.1"/>
    <property type="molecule type" value="Genomic_DNA"/>
</dbReference>
<evidence type="ECO:0000256" key="1">
    <source>
        <dbReference type="SAM" id="MobiDB-lite"/>
    </source>
</evidence>
<keyword evidence="2" id="KW-0472">Membrane</keyword>
<proteinExistence type="predicted"/>
<protein>
    <submittedName>
        <fullName evidence="3">Uncharacterized protein</fullName>
    </submittedName>
</protein>
<dbReference type="Proteomes" id="UP000253495">
    <property type="component" value="Unassembled WGS sequence"/>
</dbReference>
<feature type="compositionally biased region" description="Basic and acidic residues" evidence="1">
    <location>
        <begin position="40"/>
        <end position="53"/>
    </location>
</feature>
<accession>A0A368W408</accession>
<organism evidence="3 4">
    <name type="scientific">Halopolyspora algeriensis</name>
    <dbReference type="NCBI Taxonomy" id="1500506"/>
    <lineage>
        <taxon>Bacteria</taxon>
        <taxon>Bacillati</taxon>
        <taxon>Actinomycetota</taxon>
        <taxon>Actinomycetes</taxon>
        <taxon>Actinomycetes incertae sedis</taxon>
        <taxon>Halopolyspora</taxon>
    </lineage>
</organism>
<feature type="compositionally biased region" description="Polar residues" evidence="1">
    <location>
        <begin position="17"/>
        <end position="27"/>
    </location>
</feature>